<proteinExistence type="predicted"/>
<organism evidence="2">
    <name type="scientific">Anguilla anguilla</name>
    <name type="common">European freshwater eel</name>
    <name type="synonym">Muraena anguilla</name>
    <dbReference type="NCBI Taxonomy" id="7936"/>
    <lineage>
        <taxon>Eukaryota</taxon>
        <taxon>Metazoa</taxon>
        <taxon>Chordata</taxon>
        <taxon>Craniata</taxon>
        <taxon>Vertebrata</taxon>
        <taxon>Euteleostomi</taxon>
        <taxon>Actinopterygii</taxon>
        <taxon>Neopterygii</taxon>
        <taxon>Teleostei</taxon>
        <taxon>Anguilliformes</taxon>
        <taxon>Anguillidae</taxon>
        <taxon>Anguilla</taxon>
    </lineage>
</organism>
<keyword evidence="1" id="KW-0472">Membrane</keyword>
<evidence type="ECO:0000313" key="2">
    <source>
        <dbReference type="EMBL" id="JAH47474.1"/>
    </source>
</evidence>
<keyword evidence="1" id="KW-0812">Transmembrane</keyword>
<reference evidence="2" key="1">
    <citation type="submission" date="2014-11" db="EMBL/GenBank/DDBJ databases">
        <authorList>
            <person name="Amaro Gonzalez C."/>
        </authorList>
    </citation>
    <scope>NUCLEOTIDE SEQUENCE</scope>
</reference>
<dbReference type="EMBL" id="GBXM01061103">
    <property type="protein sequence ID" value="JAH47474.1"/>
    <property type="molecule type" value="Transcribed_RNA"/>
</dbReference>
<sequence>MSRRTSCRDTDPVLVLRRDTYYIYILNIYIWTLPYSSTVRGYPQPYCLYVLALQFCCNITLVI</sequence>
<accession>A0A0E9T1Q3</accession>
<reference evidence="2" key="2">
    <citation type="journal article" date="2015" name="Fish Shellfish Immunol.">
        <title>Early steps in the European eel (Anguilla anguilla)-Vibrio vulnificus interaction in the gills: Role of the RtxA13 toxin.</title>
        <authorList>
            <person name="Callol A."/>
            <person name="Pajuelo D."/>
            <person name="Ebbesson L."/>
            <person name="Teles M."/>
            <person name="MacKenzie S."/>
            <person name="Amaro C."/>
        </authorList>
    </citation>
    <scope>NUCLEOTIDE SEQUENCE</scope>
</reference>
<dbReference type="AlphaFoldDB" id="A0A0E9T1Q3"/>
<protein>
    <submittedName>
        <fullName evidence="2">Uncharacterized protein</fullName>
    </submittedName>
</protein>
<name>A0A0E9T1Q3_ANGAN</name>
<keyword evidence="1" id="KW-1133">Transmembrane helix</keyword>
<evidence type="ECO:0000256" key="1">
    <source>
        <dbReference type="SAM" id="Phobius"/>
    </source>
</evidence>
<feature type="transmembrane region" description="Helical" evidence="1">
    <location>
        <begin position="21"/>
        <end position="37"/>
    </location>
</feature>